<gene>
    <name evidence="2" type="ORF">EIZ48_11280</name>
</gene>
<feature type="transmembrane region" description="Helical" evidence="1">
    <location>
        <begin position="12"/>
        <end position="33"/>
    </location>
</feature>
<protein>
    <submittedName>
        <fullName evidence="2">DUF2474 family protein</fullName>
    </submittedName>
</protein>
<dbReference type="Proteomes" id="UP000738517">
    <property type="component" value="Unassembled WGS sequence"/>
</dbReference>
<organism evidence="2 3">
    <name type="scientific">Photobacterium alginatilyticum</name>
    <dbReference type="NCBI Taxonomy" id="1775171"/>
    <lineage>
        <taxon>Bacteria</taxon>
        <taxon>Pseudomonadati</taxon>
        <taxon>Pseudomonadota</taxon>
        <taxon>Gammaproteobacteria</taxon>
        <taxon>Vibrionales</taxon>
        <taxon>Vibrionaceae</taxon>
        <taxon>Photobacterium</taxon>
    </lineage>
</organism>
<proteinExistence type="predicted"/>
<name>A0ABW9YHW4_9GAMM</name>
<keyword evidence="3" id="KW-1185">Reference proteome</keyword>
<accession>A0ABW9YHW4</accession>
<keyword evidence="1" id="KW-1133">Transmembrane helix</keyword>
<keyword evidence="1" id="KW-0472">Membrane</keyword>
<evidence type="ECO:0000313" key="3">
    <source>
        <dbReference type="Proteomes" id="UP000738517"/>
    </source>
</evidence>
<evidence type="ECO:0000256" key="1">
    <source>
        <dbReference type="SAM" id="Phobius"/>
    </source>
</evidence>
<keyword evidence="1" id="KW-0812">Transmembrane</keyword>
<sequence>MNPCFKRWLWFVALWFCGVLSLSLVALLIRWALSIG</sequence>
<reference evidence="2 3" key="1">
    <citation type="journal article" date="2017" name="Int. J. Syst. Evol. Microbiol.">
        <title>Photobacterium alginatilyticum sp. nov., a marine bacterium isolated from bottom seawater.</title>
        <authorList>
            <person name="Wang X."/>
            <person name="Wang Y."/>
            <person name="Yang X."/>
            <person name="Sun H."/>
            <person name="Li B."/>
            <person name="Zhang X.H."/>
        </authorList>
    </citation>
    <scope>NUCLEOTIDE SEQUENCE [LARGE SCALE GENOMIC DNA]</scope>
    <source>
        <strain evidence="2 3">P03D4</strain>
    </source>
</reference>
<evidence type="ECO:0000313" key="2">
    <source>
        <dbReference type="EMBL" id="NBI53162.1"/>
    </source>
</evidence>
<dbReference type="EMBL" id="RSEJ01000010">
    <property type="protein sequence ID" value="NBI53162.1"/>
    <property type="molecule type" value="Genomic_DNA"/>
</dbReference>
<comment type="caution">
    <text evidence="2">The sequence shown here is derived from an EMBL/GenBank/DDBJ whole genome shotgun (WGS) entry which is preliminary data.</text>
</comment>